<evidence type="ECO:0000256" key="1">
    <source>
        <dbReference type="ARBA" id="ARBA00004651"/>
    </source>
</evidence>
<feature type="transmembrane region" description="Helical" evidence="10">
    <location>
        <begin position="1303"/>
        <end position="1330"/>
    </location>
</feature>
<dbReference type="GO" id="GO:0008381">
    <property type="term" value="F:mechanosensitive monoatomic ion channel activity"/>
    <property type="evidence" value="ECO:0007669"/>
    <property type="project" value="InterPro"/>
</dbReference>
<feature type="compositionally biased region" description="Polar residues" evidence="12">
    <location>
        <begin position="23"/>
        <end position="33"/>
    </location>
</feature>
<feature type="transmembrane region" description="Helical" evidence="10">
    <location>
        <begin position="1651"/>
        <end position="1678"/>
    </location>
</feature>
<feature type="transmembrane region" description="Helical" evidence="10">
    <location>
        <begin position="462"/>
        <end position="482"/>
    </location>
</feature>
<dbReference type="GO" id="GO:0005261">
    <property type="term" value="F:monoatomic cation channel activity"/>
    <property type="evidence" value="ECO:0007669"/>
    <property type="project" value="TreeGrafter"/>
</dbReference>
<feature type="compositionally biased region" description="Basic and acidic residues" evidence="12">
    <location>
        <begin position="1065"/>
        <end position="1074"/>
    </location>
</feature>
<evidence type="ECO:0000256" key="11">
    <source>
        <dbReference type="SAM" id="Coils"/>
    </source>
</evidence>
<dbReference type="GO" id="GO:0050982">
    <property type="term" value="P:detection of mechanical stimulus"/>
    <property type="evidence" value="ECO:0007669"/>
    <property type="project" value="TreeGrafter"/>
</dbReference>
<feature type="region of interest" description="Disordered" evidence="12">
    <location>
        <begin position="1036"/>
        <end position="1076"/>
    </location>
</feature>
<feature type="coiled-coil region" evidence="11">
    <location>
        <begin position="1190"/>
        <end position="1217"/>
    </location>
</feature>
<comment type="caution">
    <text evidence="10">Lacks conserved residue(s) required for the propagation of feature annotation.</text>
</comment>
<feature type="compositionally biased region" description="Basic and acidic residues" evidence="12">
    <location>
        <begin position="48"/>
        <end position="70"/>
    </location>
</feature>
<keyword evidence="17" id="KW-1185">Reference proteome</keyword>
<feature type="transmembrane region" description="Helical" evidence="10">
    <location>
        <begin position="694"/>
        <end position="714"/>
    </location>
</feature>
<keyword evidence="7" id="KW-0406">Ion transport</keyword>
<dbReference type="InterPro" id="IPR031805">
    <property type="entry name" value="Piezo_TM25-28"/>
</dbReference>
<dbReference type="Pfam" id="PF23188">
    <property type="entry name" value="THU_Piezo1"/>
    <property type="match status" value="1"/>
</dbReference>
<protein>
    <recommendedName>
        <fullName evidence="10">Piezo-type mechanosensitive ion channel component</fullName>
    </recommendedName>
</protein>
<feature type="domain" description="Piezo non-specific cation channel cap" evidence="13">
    <location>
        <begin position="1740"/>
        <end position="2024"/>
    </location>
</feature>
<evidence type="ECO:0000259" key="14">
    <source>
        <dbReference type="Pfam" id="PF15917"/>
    </source>
</evidence>
<evidence type="ECO:0000259" key="13">
    <source>
        <dbReference type="Pfam" id="PF12166"/>
    </source>
</evidence>
<dbReference type="InterPro" id="IPR056770">
    <property type="entry name" value="Piezo_THU9_anchor"/>
</dbReference>
<feature type="transmembrane region" description="Helical" evidence="10">
    <location>
        <begin position="1942"/>
        <end position="1962"/>
    </location>
</feature>
<keyword evidence="11" id="KW-0175">Coiled coil</keyword>
<feature type="transmembrane region" description="Helical" evidence="10">
    <location>
        <begin position="579"/>
        <end position="599"/>
    </location>
</feature>
<dbReference type="GO" id="GO:0042391">
    <property type="term" value="P:regulation of membrane potential"/>
    <property type="evidence" value="ECO:0007669"/>
    <property type="project" value="TreeGrafter"/>
</dbReference>
<evidence type="ECO:0000259" key="15">
    <source>
        <dbReference type="Pfam" id="PF23188"/>
    </source>
</evidence>
<feature type="compositionally biased region" description="Polar residues" evidence="12">
    <location>
        <begin position="335"/>
        <end position="364"/>
    </location>
</feature>
<evidence type="ECO:0000256" key="10">
    <source>
        <dbReference type="RuleBase" id="RU362023"/>
    </source>
</evidence>
<feature type="compositionally biased region" description="Basic and acidic residues" evidence="12">
    <location>
        <begin position="225"/>
        <end position="236"/>
    </location>
</feature>
<comment type="similarity">
    <text evidence="2 10">Belongs to the PIEZO (TC 1.A.75) family.</text>
</comment>
<feature type="domain" description="Piezo THU9 and anchor" evidence="16">
    <location>
        <begin position="1443"/>
        <end position="1677"/>
    </location>
</feature>
<name>A0A914VCD5_9BILA</name>
<evidence type="ECO:0000256" key="8">
    <source>
        <dbReference type="ARBA" id="ARBA00023136"/>
    </source>
</evidence>
<feature type="domain" description="Piezo TM25-28" evidence="14">
    <location>
        <begin position="791"/>
        <end position="1014"/>
    </location>
</feature>
<evidence type="ECO:0000256" key="2">
    <source>
        <dbReference type="ARBA" id="ARBA00007821"/>
    </source>
</evidence>
<comment type="subcellular location">
    <subcellularLocation>
        <location evidence="1">Cell membrane</location>
        <topology evidence="1">Multi-pass membrane protein</topology>
    </subcellularLocation>
    <subcellularLocation>
        <location evidence="10">Membrane</location>
        <topology evidence="10">Multi-pass membrane protein</topology>
    </subcellularLocation>
</comment>
<feature type="transmembrane region" description="Helical" evidence="10">
    <location>
        <begin position="1266"/>
        <end position="1283"/>
    </location>
</feature>
<feature type="transmembrane region" description="Helical" evidence="10">
    <location>
        <begin position="866"/>
        <end position="887"/>
    </location>
</feature>
<dbReference type="GO" id="GO:0071260">
    <property type="term" value="P:cellular response to mechanical stimulus"/>
    <property type="evidence" value="ECO:0007669"/>
    <property type="project" value="TreeGrafter"/>
</dbReference>
<evidence type="ECO:0000256" key="12">
    <source>
        <dbReference type="SAM" id="MobiDB-lite"/>
    </source>
</evidence>
<sequence>MDEANGTIPINRNSDKELEKSTESLQPLNTESLLQPPADILPSQPISEHLEDKLSLEQDVKRPQPLEHEPSLTPNVEIRQPPETEPLPESGVKRPHSPELEPSPELHGEIPQPREHESKPETDGERPQTPAIEPSLKPEVINPQAPELESSPEPAVKSPQPLELEPLPEQHGEVPQPTEHEPSPETDRERPQTSAIEASLKPNVEIRQPPETEPSPKSEVNSPHPSEHEPSPEPRGEGPQPPGVELSLKPEVISPQAPELESSPEPAGKSRQPQELDPSLGPAAIISPQLHSIEPSQVEPDLQSKSQIQAQPEREIVSPLQNPPRSHQVEPTPETLRQSSDPVQTSADTEPEISSQASPLTQTINNSLNERSSDRRSSSPRESIEQWLQSFIHCTLYCIPLKVIKQQLTKFPAVNEFLRARSVFFILILLFAMALINVCVLYLPLVVVLTIAVAKPRQKHQLIMLLLTTGYSVLVQLIKIVIFELDKESKPNCTVTPQVESKINTPLTYAFGTNTAENYLISFLMAVFMNGMLVIVWRLHTVKKRNDETNRSFASSNILLFPKANIKDAGKSFEECFKFLMTWGFYKFGFELFLVAMVLNVHIRMDFISLITMLSAIVTVVCKRFFDPKKFQRWLIIFVGLESVLIILQYTIIVGLPPFACVDYPWQKILANYTESTNMIVWFNWPDYQHAPNAAFLLLDFIVLLLAGRLFLVLRKELACGVSAGFVRSTSRSGIGQISMTLMPVVVELGADDTRKNINEIAGNNKPSDMAVSFGIIDEDQKLFGFVSERKCMFDYMKAVVFKHGFWFTFATIFVAGVTNSSIFGVAYLLLAMVIIGRGNRLFLLEKNVLSKSKWRNYLRKIENNIWLVLLFYSAAVMLIKVLLQLVGCVFVSSLTNACWLRQLFSIVCLDASSGSSLNLNWRYITEKDSCDVRMTAATTFFDLICFVCVLIQQRIVESSYFKHCILQFFIESQMQKRGKMIAYARMEYHLTVQREDLKKAKDDAKKKLDKYSNEMKTGYEPISYGHAKRGGECLLKPPKNINSDSNPNSDGSSSFDEDGNIANKENDNGDRSAEGSIENVVKENFDFVVEGMTNLIYMVNDELYRWSRDYRFTSYFLKNESTQLRRLLLEKTQYMAEPQVIEGWRQEAAKCLQKFPMPNINRNEYWRLKDQIKSVQTVLDYTRKEMKNNIANEENYSKYEEELRKKKSNLVKEEKAITNTHILCYALVVIDQAASAALLTLPLMILVFAYGALRPPRPTKFTWQALIFWVWFVAFFQFLMKLNCLPWNSASYLADHGMNEPAFWPFVIGIHPTPVNTLIHIVLLIALCLHREQLQKSGLWEDDQPALENAENEFQTEFLCTKVDIDGEFNNEKLKLKRRKLKIEPLLTITDQKEPEQQTYQEFTQLSWTTHGFSESFLFKLLSGLHFYFRRTIHNRERYALDMFPLQLVCYIMILIQVTIWYTDFGIVGEGFILLSVMISNLSYIFVVYIGFVFLLLIIDRAIYNASSAFGRIIFHLFMFVSINVYALVVIPWLSGRALVSNYTAMCFYMIFGLYMIASSAQIRHGYPENRQPSLFTRPENKLSRLLFIMYMRIPFAFEIVTFLDFACTNTKLAYRDFFTLETIYARVYELKCIRHKDGGKDKVTNPRSILITLLIAVGILSFVFIVIFFPLILYSFNNVYGTQLYPDRVTVVISVDGYPALYHMRAEGEAEITPLNKDEYQWVLETFKNITDPNNKTQVEISQQARRFINGYRRTDVIKMLLLPKSAESWAISEGSRAALQAQLPNKPIRLNVYFEFRRERQNMDMDMIVQTSLTHVNLTQETRQAMANMLAGEQDNVTIKKAWPPYGVVPGLGAVRSASQLMNAMNLNNEGFVDLLLQLRKNNATQREEWSMKMLLPPNSKVLQPVLAPGNGTDLYVQQVIFVDKVLPNWLNVGPVKNGIYAIFAGIVMIFWLWMRTYLVKSPLELMLIEIPNVEPLYEKCQDVYLLRSVKPFNNKLEVQMYSQLVHLFRSPAHLIEFTRPAELQQFN</sequence>
<feature type="transmembrane region" description="Helical" evidence="10">
    <location>
        <begin position="605"/>
        <end position="622"/>
    </location>
</feature>
<feature type="transmembrane region" description="Helical" evidence="10">
    <location>
        <begin position="1234"/>
        <end position="1254"/>
    </location>
</feature>
<proteinExistence type="inferred from homology"/>
<keyword evidence="9 10" id="KW-0407">Ion channel</keyword>
<feature type="compositionally biased region" description="Basic and acidic residues" evidence="12">
    <location>
        <begin position="168"/>
        <end position="191"/>
    </location>
</feature>
<evidence type="ECO:0000259" key="16">
    <source>
        <dbReference type="Pfam" id="PF24874"/>
    </source>
</evidence>
<evidence type="ECO:0000313" key="17">
    <source>
        <dbReference type="Proteomes" id="UP000887566"/>
    </source>
</evidence>
<feature type="transmembrane region" description="Helical" evidence="10">
    <location>
        <begin position="423"/>
        <end position="450"/>
    </location>
</feature>
<evidence type="ECO:0000256" key="4">
    <source>
        <dbReference type="ARBA" id="ARBA00022475"/>
    </source>
</evidence>
<dbReference type="Pfam" id="PF24874">
    <property type="entry name" value="Piezo_THU9_anchor"/>
    <property type="match status" value="1"/>
</dbReference>
<feature type="compositionally biased region" description="Basic and acidic residues" evidence="12">
    <location>
        <begin position="13"/>
        <end position="22"/>
    </location>
</feature>
<dbReference type="WBParaSite" id="PSAMB.scaffold177size68850.g2853.t1">
    <property type="protein sequence ID" value="PSAMB.scaffold177size68850.g2853.t1"/>
    <property type="gene ID" value="PSAMB.scaffold177size68850.g2853"/>
</dbReference>
<keyword evidence="5 10" id="KW-0812">Transmembrane</keyword>
<feature type="transmembrane region" description="Helical" evidence="10">
    <location>
        <begin position="825"/>
        <end position="845"/>
    </location>
</feature>
<feature type="transmembrane region" description="Helical" evidence="10">
    <location>
        <begin position="1511"/>
        <end position="1535"/>
    </location>
</feature>
<keyword evidence="4" id="KW-1003">Cell membrane</keyword>
<dbReference type="Pfam" id="PF15917">
    <property type="entry name" value="Piezo_TM25-28"/>
    <property type="match status" value="1"/>
</dbReference>
<dbReference type="PANTHER" id="PTHR13167">
    <property type="entry name" value="PIEZO-TYPE MECHANOSENSITIVE ION CHANNEL COMPONENT"/>
    <property type="match status" value="1"/>
</dbReference>
<accession>A0A914VCD5</accession>
<evidence type="ECO:0000313" key="18">
    <source>
        <dbReference type="WBParaSite" id="PSAMB.scaffold177size68850.g2853.t1"/>
    </source>
</evidence>
<dbReference type="InterPro" id="IPR027272">
    <property type="entry name" value="Piezo"/>
</dbReference>
<evidence type="ECO:0000256" key="5">
    <source>
        <dbReference type="ARBA" id="ARBA00022692"/>
    </source>
</evidence>
<feature type="compositionally biased region" description="Basic and acidic residues" evidence="12">
    <location>
        <begin position="96"/>
        <end position="126"/>
    </location>
</feature>
<keyword evidence="6 10" id="KW-1133">Transmembrane helix</keyword>
<feature type="transmembrane region" description="Helical" evidence="10">
    <location>
        <begin position="800"/>
        <end position="819"/>
    </location>
</feature>
<dbReference type="Pfam" id="PF12166">
    <property type="entry name" value="Piezo_cap"/>
    <property type="match status" value="1"/>
</dbReference>
<keyword evidence="8 10" id="KW-0472">Membrane</keyword>
<organism evidence="17 18">
    <name type="scientific">Plectus sambesii</name>
    <dbReference type="NCBI Taxonomy" id="2011161"/>
    <lineage>
        <taxon>Eukaryota</taxon>
        <taxon>Metazoa</taxon>
        <taxon>Ecdysozoa</taxon>
        <taxon>Nematoda</taxon>
        <taxon>Chromadorea</taxon>
        <taxon>Plectida</taxon>
        <taxon>Plectina</taxon>
        <taxon>Plectoidea</taxon>
        <taxon>Plectidae</taxon>
        <taxon>Plectus</taxon>
    </lineage>
</organism>
<dbReference type="GO" id="GO:0005886">
    <property type="term" value="C:plasma membrane"/>
    <property type="evidence" value="ECO:0007669"/>
    <property type="project" value="UniProtKB-SubCell"/>
</dbReference>
<feature type="domain" description="Piezo transmembrane helical unit" evidence="15">
    <location>
        <begin position="1219"/>
        <end position="1342"/>
    </location>
</feature>
<evidence type="ECO:0000256" key="3">
    <source>
        <dbReference type="ARBA" id="ARBA00022448"/>
    </source>
</evidence>
<reference evidence="18" key="1">
    <citation type="submission" date="2022-11" db="UniProtKB">
        <authorList>
            <consortium name="WormBaseParasite"/>
        </authorList>
    </citation>
    <scope>IDENTIFICATION</scope>
</reference>
<feature type="transmembrane region" description="Helical" evidence="10">
    <location>
        <begin position="1440"/>
        <end position="1461"/>
    </location>
</feature>
<feature type="transmembrane region" description="Helical" evidence="10">
    <location>
        <begin position="1541"/>
        <end position="1559"/>
    </location>
</feature>
<keyword evidence="3" id="KW-0813">Transport</keyword>
<feature type="region of interest" description="Disordered" evidence="12">
    <location>
        <begin position="1"/>
        <end position="379"/>
    </location>
</feature>
<dbReference type="InterPro" id="IPR056768">
    <property type="entry name" value="THU_Piezo"/>
</dbReference>
<evidence type="ECO:0000256" key="7">
    <source>
        <dbReference type="ARBA" id="ARBA00023065"/>
    </source>
</evidence>
<evidence type="ECO:0000256" key="6">
    <source>
        <dbReference type="ARBA" id="ARBA00022989"/>
    </source>
</evidence>
<evidence type="ECO:0000256" key="9">
    <source>
        <dbReference type="ARBA" id="ARBA00023303"/>
    </source>
</evidence>
<feature type="compositionally biased region" description="Low complexity" evidence="12">
    <location>
        <begin position="1043"/>
        <end position="1055"/>
    </location>
</feature>
<feature type="transmembrane region" description="Helical" evidence="10">
    <location>
        <begin position="1473"/>
        <end position="1499"/>
    </location>
</feature>
<dbReference type="InterPro" id="IPR031334">
    <property type="entry name" value="Piezo_cap_dom"/>
</dbReference>
<dbReference type="Proteomes" id="UP000887566">
    <property type="component" value="Unplaced"/>
</dbReference>
<dbReference type="PANTHER" id="PTHR13167:SF25">
    <property type="entry name" value="PIEZO-TYPE MECHANOSENSITIVE ION CHANNEL COMPONENT"/>
    <property type="match status" value="1"/>
</dbReference>
<feature type="transmembrane region" description="Helical" evidence="10">
    <location>
        <begin position="634"/>
        <end position="656"/>
    </location>
</feature>
<feature type="transmembrane region" description="Helical" evidence="10">
    <location>
        <begin position="519"/>
        <end position="537"/>
    </location>
</feature>